<dbReference type="EMBL" id="HBGK01047064">
    <property type="protein sequence ID" value="CAD9306762.1"/>
    <property type="molecule type" value="Transcribed_RNA"/>
</dbReference>
<protein>
    <submittedName>
        <fullName evidence="2">Uncharacterized protein</fullName>
    </submittedName>
</protein>
<dbReference type="SUPFAM" id="SSF48403">
    <property type="entry name" value="Ankyrin repeat"/>
    <property type="match status" value="1"/>
</dbReference>
<accession>A0A6U5PFZ2</accession>
<evidence type="ECO:0000313" key="3">
    <source>
        <dbReference type="EMBL" id="CAD9306762.1"/>
    </source>
</evidence>
<dbReference type="AlphaFoldDB" id="A0A6U5PFZ2"/>
<feature type="region of interest" description="Disordered" evidence="1">
    <location>
        <begin position="1"/>
        <end position="37"/>
    </location>
</feature>
<organism evidence="2">
    <name type="scientific">Grammatophora oceanica</name>
    <dbReference type="NCBI Taxonomy" id="210454"/>
    <lineage>
        <taxon>Eukaryota</taxon>
        <taxon>Sar</taxon>
        <taxon>Stramenopiles</taxon>
        <taxon>Ochrophyta</taxon>
        <taxon>Bacillariophyta</taxon>
        <taxon>Fragilariophyceae</taxon>
        <taxon>Fragilariophycidae</taxon>
        <taxon>Rhabdonematales</taxon>
        <taxon>Grammatophoraceae</taxon>
        <taxon>Grammatophora</taxon>
    </lineage>
</organism>
<feature type="region of interest" description="Disordered" evidence="1">
    <location>
        <begin position="85"/>
        <end position="114"/>
    </location>
</feature>
<name>A0A6U5PFZ2_9STRA</name>
<evidence type="ECO:0000313" key="2">
    <source>
        <dbReference type="EMBL" id="CAD9306761.1"/>
    </source>
</evidence>
<proteinExistence type="predicted"/>
<dbReference type="EMBL" id="HBGK01047063">
    <property type="protein sequence ID" value="CAD9306761.1"/>
    <property type="molecule type" value="Transcribed_RNA"/>
</dbReference>
<gene>
    <name evidence="2" type="ORF">GOCE00092_LOCUS24714</name>
    <name evidence="3" type="ORF">GOCE00092_LOCUS24715</name>
</gene>
<feature type="region of interest" description="Disordered" evidence="1">
    <location>
        <begin position="274"/>
        <end position="302"/>
    </location>
</feature>
<dbReference type="InterPro" id="IPR036770">
    <property type="entry name" value="Ankyrin_rpt-contain_sf"/>
</dbReference>
<dbReference type="Gene3D" id="1.25.40.20">
    <property type="entry name" value="Ankyrin repeat-containing domain"/>
    <property type="match status" value="1"/>
</dbReference>
<sequence length="302" mass="32648">MTFSSSRPGRSSRDNNKNNSNGGGGAAQKGGTNKTTPPTALLKALLAAHNNNNNKGGPGLAKPLEILLECNSLAVLEQVALEEAQASSSKLRARRQARAKGEGASVMSALSTPSGSTNFSTFWVWEWALVIFKSDFMKKFHTHAHYANNQNKSSSRDQQQQNQQSPPTFQPLHAAAQVKDCPLAFLILSMRAYPQQVRTPADDIHGNLPLHTVAGWDVTDPSSVSRKSMALSTLVSEYPQASKVRNKQGKTPLSLALETGTSWDNGVRRLTSFQREGSFRSATGPSRQSSYVTHRSGTSAAR</sequence>
<reference evidence="2" key="1">
    <citation type="submission" date="2021-01" db="EMBL/GenBank/DDBJ databases">
        <authorList>
            <person name="Corre E."/>
            <person name="Pelletier E."/>
            <person name="Niang G."/>
            <person name="Scheremetjew M."/>
            <person name="Finn R."/>
            <person name="Kale V."/>
            <person name="Holt S."/>
            <person name="Cochrane G."/>
            <person name="Meng A."/>
            <person name="Brown T."/>
            <person name="Cohen L."/>
        </authorList>
    </citation>
    <scope>NUCLEOTIDE SEQUENCE</scope>
    <source>
        <strain evidence="2">CCMP 410</strain>
    </source>
</reference>
<evidence type="ECO:0000256" key="1">
    <source>
        <dbReference type="SAM" id="MobiDB-lite"/>
    </source>
</evidence>